<sequence length="354" mass="39318">MVTPAQFVVLLTCLLSGNTAQSPLLGSSSSDHQESVFLSAHIGETVTLPCFYDRVYFRYILWYKHILGQKPKLVAYFTKYNPDIPIPHEYQNNPRFTLKTSDQSSNLTISDLNLSDSATYFCISDHLTHMNFSAVLTVNVKGSGLTIQTSVSQSSSENIHAGDSVTLNCTVHTGSCDEEHRVYWFKDSEDSHPGLIYTHGGRNDQCERKNNTQTHSCFYKLSIKDLTESHAGIYYCAVVSCGHILFGNGTKLDLTDFAAPLNSVILNTLVGSLTVMSVLVAYLLFLLSKINKSNNCTSTEERSPAAPLRSTEAENKDAESLHYAAVNVKKSNRSRRQNDNSNNDCLYASVRQQN</sequence>
<dbReference type="PANTHER" id="PTHR19433">
    <property type="entry name" value="T-CELL RECEPTOR ALPHA CHAIN V REGION-RELATED"/>
    <property type="match status" value="1"/>
</dbReference>
<dbReference type="Gene3D" id="2.60.40.10">
    <property type="entry name" value="Immunoglobulins"/>
    <property type="match status" value="2"/>
</dbReference>
<dbReference type="SMART" id="SM00406">
    <property type="entry name" value="IGv"/>
    <property type="match status" value="2"/>
</dbReference>
<dbReference type="PROSITE" id="PS50835">
    <property type="entry name" value="IG_LIKE"/>
    <property type="match status" value="2"/>
</dbReference>
<name>A0A3P9MF64_ORYLA</name>
<evidence type="ECO:0000313" key="12">
    <source>
        <dbReference type="Ensembl" id="ENSORLP00020031599.1"/>
    </source>
</evidence>
<dbReference type="Ensembl" id="ENSORLT00020023776.1">
    <property type="protein sequence ID" value="ENSORLP00020031599.1"/>
    <property type="gene ID" value="ENSORLG00020016722.1"/>
</dbReference>
<evidence type="ECO:0000259" key="11">
    <source>
        <dbReference type="PROSITE" id="PS50835"/>
    </source>
</evidence>
<dbReference type="InterPro" id="IPR003599">
    <property type="entry name" value="Ig_sub"/>
</dbReference>
<reference evidence="12" key="3">
    <citation type="submission" date="2025-08" db="UniProtKB">
        <authorList>
            <consortium name="Ensembl"/>
        </authorList>
    </citation>
    <scope>IDENTIFICATION</scope>
    <source>
        <strain evidence="12">HNI</strain>
    </source>
</reference>
<keyword evidence="3 10" id="KW-0732">Signal</keyword>
<dbReference type="InterPro" id="IPR052051">
    <property type="entry name" value="TCR_complex_component"/>
</dbReference>
<reference evidence="12 13" key="2">
    <citation type="submission" date="2017-04" db="EMBL/GenBank/DDBJ databases">
        <title>CpG methylation of centromeres and impact of large insertions on vertebrate speciation.</title>
        <authorList>
            <person name="Ichikawa K."/>
            <person name="Yoshimura J."/>
            <person name="Morishita S."/>
        </authorList>
    </citation>
    <scope>NUCLEOTIDE SEQUENCE</scope>
    <source>
        <strain evidence="12 13">HNI</strain>
    </source>
</reference>
<feature type="region of interest" description="Disordered" evidence="8">
    <location>
        <begin position="331"/>
        <end position="354"/>
    </location>
</feature>
<accession>A0A3P9MF64</accession>
<feature type="signal peptide" evidence="10">
    <location>
        <begin position="1"/>
        <end position="20"/>
    </location>
</feature>
<dbReference type="SUPFAM" id="SSF48726">
    <property type="entry name" value="Immunoglobulin"/>
    <property type="match status" value="2"/>
</dbReference>
<organism evidence="12 13">
    <name type="scientific">Oryzias latipes</name>
    <name type="common">Japanese rice fish</name>
    <name type="synonym">Japanese killifish</name>
    <dbReference type="NCBI Taxonomy" id="8090"/>
    <lineage>
        <taxon>Eukaryota</taxon>
        <taxon>Metazoa</taxon>
        <taxon>Chordata</taxon>
        <taxon>Craniata</taxon>
        <taxon>Vertebrata</taxon>
        <taxon>Euteleostomi</taxon>
        <taxon>Actinopterygii</taxon>
        <taxon>Neopterygii</taxon>
        <taxon>Teleostei</taxon>
        <taxon>Neoteleostei</taxon>
        <taxon>Acanthomorphata</taxon>
        <taxon>Ovalentaria</taxon>
        <taxon>Atherinomorphae</taxon>
        <taxon>Beloniformes</taxon>
        <taxon>Adrianichthyidae</taxon>
        <taxon>Oryziinae</taxon>
        <taxon>Oryzias</taxon>
    </lineage>
</organism>
<evidence type="ECO:0000256" key="1">
    <source>
        <dbReference type="ARBA" id="ARBA00004236"/>
    </source>
</evidence>
<keyword evidence="2" id="KW-1003">Cell membrane</keyword>
<dbReference type="Pfam" id="PF07686">
    <property type="entry name" value="V-set"/>
    <property type="match status" value="2"/>
</dbReference>
<comment type="subcellular location">
    <subcellularLocation>
        <location evidence="1">Cell membrane</location>
    </subcellularLocation>
</comment>
<reference evidence="12" key="4">
    <citation type="submission" date="2025-09" db="UniProtKB">
        <authorList>
            <consortium name="Ensembl"/>
        </authorList>
    </citation>
    <scope>IDENTIFICATION</scope>
    <source>
        <strain evidence="12">HNI</strain>
    </source>
</reference>
<evidence type="ECO:0000256" key="5">
    <source>
        <dbReference type="ARBA" id="ARBA00023136"/>
    </source>
</evidence>
<feature type="chain" id="PRO_5017935072" description="Ig-like domain-containing protein" evidence="10">
    <location>
        <begin position="21"/>
        <end position="354"/>
    </location>
</feature>
<keyword evidence="9" id="KW-1133">Transmembrane helix</keyword>
<dbReference type="GO" id="GO:0005886">
    <property type="term" value="C:plasma membrane"/>
    <property type="evidence" value="ECO:0007669"/>
    <property type="project" value="UniProtKB-SubCell"/>
</dbReference>
<dbReference type="Proteomes" id="UP000265180">
    <property type="component" value="Chromosome 18"/>
</dbReference>
<dbReference type="SMART" id="SM00409">
    <property type="entry name" value="IG"/>
    <property type="match status" value="2"/>
</dbReference>
<keyword evidence="7" id="KW-0325">Glycoprotein</keyword>
<keyword evidence="9" id="KW-0812">Transmembrane</keyword>
<evidence type="ECO:0000256" key="10">
    <source>
        <dbReference type="SAM" id="SignalP"/>
    </source>
</evidence>
<protein>
    <recommendedName>
        <fullName evidence="11">Ig-like domain-containing protein</fullName>
    </recommendedName>
</protein>
<evidence type="ECO:0000256" key="4">
    <source>
        <dbReference type="ARBA" id="ARBA00022859"/>
    </source>
</evidence>
<dbReference type="InterPro" id="IPR013783">
    <property type="entry name" value="Ig-like_fold"/>
</dbReference>
<evidence type="ECO:0000256" key="9">
    <source>
        <dbReference type="SAM" id="Phobius"/>
    </source>
</evidence>
<feature type="region of interest" description="Disordered" evidence="8">
    <location>
        <begin position="296"/>
        <end position="319"/>
    </location>
</feature>
<reference key="1">
    <citation type="journal article" date="2007" name="Nature">
        <title>The medaka draft genome and insights into vertebrate genome evolution.</title>
        <authorList>
            <person name="Kasahara M."/>
            <person name="Naruse K."/>
            <person name="Sasaki S."/>
            <person name="Nakatani Y."/>
            <person name="Qu W."/>
            <person name="Ahsan B."/>
            <person name="Yamada T."/>
            <person name="Nagayasu Y."/>
            <person name="Doi K."/>
            <person name="Kasai Y."/>
            <person name="Jindo T."/>
            <person name="Kobayashi D."/>
            <person name="Shimada A."/>
            <person name="Toyoda A."/>
            <person name="Kuroki Y."/>
            <person name="Fujiyama A."/>
            <person name="Sasaki T."/>
            <person name="Shimizu A."/>
            <person name="Asakawa S."/>
            <person name="Shimizu N."/>
            <person name="Hashimoto S."/>
            <person name="Yang J."/>
            <person name="Lee Y."/>
            <person name="Matsushima K."/>
            <person name="Sugano S."/>
            <person name="Sakaizumi M."/>
            <person name="Narita T."/>
            <person name="Ohishi K."/>
            <person name="Haga S."/>
            <person name="Ohta F."/>
            <person name="Nomoto H."/>
            <person name="Nogata K."/>
            <person name="Morishita T."/>
            <person name="Endo T."/>
            <person name="Shin-I T."/>
            <person name="Takeda H."/>
            <person name="Morishita S."/>
            <person name="Kohara Y."/>
        </authorList>
    </citation>
    <scope>NUCLEOTIDE SEQUENCE [LARGE SCALE GENOMIC DNA]</scope>
    <source>
        <strain>Hd-rR</strain>
    </source>
</reference>
<keyword evidence="4" id="KW-0391">Immunity</keyword>
<dbReference type="GO" id="GO:0002376">
    <property type="term" value="P:immune system process"/>
    <property type="evidence" value="ECO:0007669"/>
    <property type="project" value="UniProtKB-KW"/>
</dbReference>
<dbReference type="InterPro" id="IPR003598">
    <property type="entry name" value="Ig_sub2"/>
</dbReference>
<keyword evidence="6" id="KW-1015">Disulfide bond</keyword>
<evidence type="ECO:0000256" key="6">
    <source>
        <dbReference type="ARBA" id="ARBA00023157"/>
    </source>
</evidence>
<feature type="domain" description="Ig-like" evidence="11">
    <location>
        <begin position="147"/>
        <end position="238"/>
    </location>
</feature>
<dbReference type="AlphaFoldDB" id="A0A3P9MF64"/>
<evidence type="ECO:0000256" key="7">
    <source>
        <dbReference type="ARBA" id="ARBA00023180"/>
    </source>
</evidence>
<feature type="transmembrane region" description="Helical" evidence="9">
    <location>
        <begin position="264"/>
        <end position="285"/>
    </location>
</feature>
<keyword evidence="5 9" id="KW-0472">Membrane</keyword>
<proteinExistence type="predicted"/>
<evidence type="ECO:0000256" key="2">
    <source>
        <dbReference type="ARBA" id="ARBA00022475"/>
    </source>
</evidence>
<dbReference type="SMART" id="SM00408">
    <property type="entry name" value="IGc2"/>
    <property type="match status" value="2"/>
</dbReference>
<evidence type="ECO:0000256" key="3">
    <source>
        <dbReference type="ARBA" id="ARBA00022729"/>
    </source>
</evidence>
<feature type="domain" description="Ig-like" evidence="11">
    <location>
        <begin position="23"/>
        <end position="139"/>
    </location>
</feature>
<evidence type="ECO:0000256" key="8">
    <source>
        <dbReference type="SAM" id="MobiDB-lite"/>
    </source>
</evidence>
<dbReference type="InterPro" id="IPR036179">
    <property type="entry name" value="Ig-like_dom_sf"/>
</dbReference>
<dbReference type="CDD" id="cd00099">
    <property type="entry name" value="IgV"/>
    <property type="match status" value="1"/>
</dbReference>
<dbReference type="PANTHER" id="PTHR19433:SF127">
    <property type="entry name" value="NITR9"/>
    <property type="match status" value="1"/>
</dbReference>
<evidence type="ECO:0000313" key="13">
    <source>
        <dbReference type="Proteomes" id="UP000265180"/>
    </source>
</evidence>
<dbReference type="InterPro" id="IPR007110">
    <property type="entry name" value="Ig-like_dom"/>
</dbReference>
<dbReference type="InterPro" id="IPR013106">
    <property type="entry name" value="Ig_V-set"/>
</dbReference>